<sequence length="246" mass="27366">MADLDDFFAKKDRKKAKGKKFTTTEEVAKKLEETGKRSEKMKSKEKPMNPEGEETQQIEDEDEWKEFEVEEKKDLRGLKIGNLSVKETIDVESDDERGTGDNSSDGEIGEGTAKIGPWKKPEAPQQPEVVEEVTATAAAAPAAQTTSTYSYVAPHLRNPVAMSAPRPRAKNVAPDIHSEEYFPTLSSRPQSNESTGPWGRRKREEGTFEEVRNRGGSRSYSIQETQAQTPKLSLGNKYGALSQDQS</sequence>
<dbReference type="EMBL" id="JACSEA010000001">
    <property type="protein sequence ID" value="KAF7412537.1"/>
    <property type="molecule type" value="Genomic_DNA"/>
</dbReference>
<feature type="compositionally biased region" description="Basic and acidic residues" evidence="2">
    <location>
        <begin position="22"/>
        <end position="48"/>
    </location>
</feature>
<evidence type="ECO:0000256" key="1">
    <source>
        <dbReference type="ARBA" id="ARBA00006062"/>
    </source>
</evidence>
<dbReference type="GO" id="GO:0005737">
    <property type="term" value="C:cytoplasm"/>
    <property type="evidence" value="ECO:0007669"/>
    <property type="project" value="TreeGrafter"/>
</dbReference>
<feature type="compositionally biased region" description="Basic and acidic residues" evidence="2">
    <location>
        <begin position="202"/>
        <end position="213"/>
    </location>
</feature>
<organism evidence="3 4">
    <name type="scientific">Vespula vulgaris</name>
    <name type="common">Yellow jacket</name>
    <name type="synonym">Wasp</name>
    <dbReference type="NCBI Taxonomy" id="7454"/>
    <lineage>
        <taxon>Eukaryota</taxon>
        <taxon>Metazoa</taxon>
        <taxon>Ecdysozoa</taxon>
        <taxon>Arthropoda</taxon>
        <taxon>Hexapoda</taxon>
        <taxon>Insecta</taxon>
        <taxon>Pterygota</taxon>
        <taxon>Neoptera</taxon>
        <taxon>Endopterygota</taxon>
        <taxon>Hymenoptera</taxon>
        <taxon>Apocrita</taxon>
        <taxon>Aculeata</taxon>
        <taxon>Vespoidea</taxon>
        <taxon>Vespidae</taxon>
        <taxon>Vespinae</taxon>
        <taxon>Vespula</taxon>
    </lineage>
</organism>
<feature type="compositionally biased region" description="Basic and acidic residues" evidence="2">
    <location>
        <begin position="66"/>
        <end position="77"/>
    </location>
</feature>
<feature type="compositionally biased region" description="Acidic residues" evidence="2">
    <location>
        <begin position="51"/>
        <end position="65"/>
    </location>
</feature>
<dbReference type="Proteomes" id="UP000614350">
    <property type="component" value="Unassembled WGS sequence"/>
</dbReference>
<evidence type="ECO:0008006" key="5">
    <source>
        <dbReference type="Google" id="ProtNLM"/>
    </source>
</evidence>
<proteinExistence type="inferred from homology"/>
<evidence type="ECO:0000256" key="2">
    <source>
        <dbReference type="SAM" id="MobiDB-lite"/>
    </source>
</evidence>
<evidence type="ECO:0000313" key="4">
    <source>
        <dbReference type="Proteomes" id="UP000614350"/>
    </source>
</evidence>
<comment type="similarity">
    <text evidence="1">Belongs to the CDV3 family.</text>
</comment>
<dbReference type="Pfam" id="PF15359">
    <property type="entry name" value="CDV3"/>
    <property type="match status" value="1"/>
</dbReference>
<dbReference type="PANTHER" id="PTHR16284">
    <property type="entry name" value="PROTEIN CDV3 HOMOLOG"/>
    <property type="match status" value="1"/>
</dbReference>
<dbReference type="PANTHER" id="PTHR16284:SF13">
    <property type="entry name" value="PROTEIN CDV3 HOMOLOG"/>
    <property type="match status" value="1"/>
</dbReference>
<reference evidence="3" key="1">
    <citation type="journal article" date="2020" name="G3 (Bethesda)">
        <title>High-Quality Assemblies for Three Invasive Social Wasps from the &lt;i&gt;Vespula&lt;/i&gt; Genus.</title>
        <authorList>
            <person name="Harrop T.W.R."/>
            <person name="Guhlin J."/>
            <person name="McLaughlin G.M."/>
            <person name="Permina E."/>
            <person name="Stockwell P."/>
            <person name="Gilligan J."/>
            <person name="Le Lec M.F."/>
            <person name="Gruber M.A.M."/>
            <person name="Quinn O."/>
            <person name="Lovegrove M."/>
            <person name="Duncan E.J."/>
            <person name="Remnant E.J."/>
            <person name="Van Eeckhoven J."/>
            <person name="Graham B."/>
            <person name="Knapp R.A."/>
            <person name="Langford K.W."/>
            <person name="Kronenberg Z."/>
            <person name="Press M.O."/>
            <person name="Eacker S.M."/>
            <person name="Wilson-Rankin E.E."/>
            <person name="Purcell J."/>
            <person name="Lester P.J."/>
            <person name="Dearden P.K."/>
        </authorList>
    </citation>
    <scope>NUCLEOTIDE SEQUENCE</scope>
    <source>
        <strain evidence="3">Marl-1</strain>
    </source>
</reference>
<gene>
    <name evidence="3" type="ORF">HZH66_001433</name>
</gene>
<feature type="compositionally biased region" description="Polar residues" evidence="2">
    <location>
        <begin position="184"/>
        <end position="195"/>
    </location>
</feature>
<accession>A0A834KTC5</accession>
<keyword evidence="4" id="KW-1185">Reference proteome</keyword>
<dbReference type="InterPro" id="IPR026806">
    <property type="entry name" value="CDV3"/>
</dbReference>
<name>A0A834KTC5_VESVU</name>
<comment type="caution">
    <text evidence="3">The sequence shown here is derived from an EMBL/GenBank/DDBJ whole genome shotgun (WGS) entry which is preliminary data.</text>
</comment>
<feature type="region of interest" description="Disordered" evidence="2">
    <location>
        <begin position="162"/>
        <end position="246"/>
    </location>
</feature>
<evidence type="ECO:0000313" key="3">
    <source>
        <dbReference type="EMBL" id="KAF7412537.1"/>
    </source>
</evidence>
<feature type="region of interest" description="Disordered" evidence="2">
    <location>
        <begin position="13"/>
        <end position="145"/>
    </location>
</feature>
<protein>
    <recommendedName>
        <fullName evidence="5">Protein CDV3 homolog</fullName>
    </recommendedName>
</protein>
<dbReference type="AlphaFoldDB" id="A0A834KTC5"/>
<feature type="compositionally biased region" description="Low complexity" evidence="2">
    <location>
        <begin position="123"/>
        <end position="145"/>
    </location>
</feature>
<feature type="compositionally biased region" description="Polar residues" evidence="2">
    <location>
        <begin position="216"/>
        <end position="231"/>
    </location>
</feature>